<dbReference type="EC" id="4.1.2.63" evidence="9"/>
<dbReference type="AlphaFoldDB" id="G0WDG7"/>
<dbReference type="Proteomes" id="UP000000689">
    <property type="component" value="Chromosome 7"/>
</dbReference>
<feature type="domain" description="Thiamine pyrophosphate enzyme central" evidence="11">
    <location>
        <begin position="201"/>
        <end position="330"/>
    </location>
</feature>
<gene>
    <name evidence="14" type="primary">NDAI0G00520</name>
    <name evidence="14" type="ordered locus">NDAI_0G00520</name>
</gene>
<evidence type="ECO:0000259" key="11">
    <source>
        <dbReference type="Pfam" id="PF00205"/>
    </source>
</evidence>
<evidence type="ECO:0000256" key="9">
    <source>
        <dbReference type="ARBA" id="ARBA00044518"/>
    </source>
</evidence>
<dbReference type="eggNOG" id="KOG1185">
    <property type="taxonomic scope" value="Eukaryota"/>
</dbReference>
<dbReference type="GO" id="GO:0000287">
    <property type="term" value="F:magnesium ion binding"/>
    <property type="evidence" value="ECO:0007669"/>
    <property type="project" value="InterPro"/>
</dbReference>
<dbReference type="InterPro" id="IPR012000">
    <property type="entry name" value="Thiamin_PyroP_enz_cen_dom"/>
</dbReference>
<evidence type="ECO:0000259" key="12">
    <source>
        <dbReference type="Pfam" id="PF02775"/>
    </source>
</evidence>
<evidence type="ECO:0000256" key="3">
    <source>
        <dbReference type="ARBA" id="ARBA00022723"/>
    </source>
</evidence>
<comment type="catalytic activity">
    <reaction evidence="7">
        <text>a 2-hydroxy-3-methyl fatty acyl-CoA = a 2-methyl-branched fatty aldehyde + formyl-CoA</text>
        <dbReference type="Rhea" id="RHEA:25375"/>
        <dbReference type="ChEBI" id="CHEBI:49188"/>
        <dbReference type="ChEBI" id="CHEBI:57376"/>
        <dbReference type="ChEBI" id="CHEBI:58783"/>
        <dbReference type="EC" id="4.1.2.63"/>
    </reaction>
    <physiologicalReaction direction="left-to-right" evidence="7">
        <dbReference type="Rhea" id="RHEA:25376"/>
    </physiologicalReaction>
</comment>
<evidence type="ECO:0000313" key="15">
    <source>
        <dbReference type="Proteomes" id="UP000000689"/>
    </source>
</evidence>
<dbReference type="EMBL" id="HE580273">
    <property type="protein sequence ID" value="CCD25828.2"/>
    <property type="molecule type" value="Genomic_DNA"/>
</dbReference>
<dbReference type="InterPro" id="IPR029061">
    <property type="entry name" value="THDP-binding"/>
</dbReference>
<name>G0WDG7_NAUDC</name>
<reference evidence="14 15" key="1">
    <citation type="journal article" date="2011" name="Proc. Natl. Acad. Sci. U.S.A.">
        <title>Evolutionary erosion of yeast sex chromosomes by mating-type switching accidents.</title>
        <authorList>
            <person name="Gordon J.L."/>
            <person name="Armisen D."/>
            <person name="Proux-Wera E."/>
            <person name="Oheigeartaigh S.S."/>
            <person name="Byrne K.P."/>
            <person name="Wolfe K.H."/>
        </authorList>
    </citation>
    <scope>NUCLEOTIDE SEQUENCE [LARGE SCALE GENOMIC DNA]</scope>
    <source>
        <strain evidence="15">ATCC 10597 / BCRC 20456 / CBS 421 / NBRC 0211 / NRRL Y-12639</strain>
    </source>
</reference>
<dbReference type="OrthoDB" id="10006023at2759"/>
<dbReference type="GeneID" id="11497224"/>
<dbReference type="InterPro" id="IPR029035">
    <property type="entry name" value="DHS-like_NAD/FAD-binding_dom"/>
</dbReference>
<protein>
    <recommendedName>
        <fullName evidence="9">2-hydroxyacyl-CoA lyase</fullName>
        <ecNumber evidence="9">4.1.2.63</ecNumber>
    </recommendedName>
</protein>
<feature type="domain" description="Thiamine pyrophosphate enzyme TPP-binding" evidence="12">
    <location>
        <begin position="400"/>
        <end position="553"/>
    </location>
</feature>
<dbReference type="CDD" id="cd07035">
    <property type="entry name" value="TPP_PYR_POX_like"/>
    <property type="match status" value="1"/>
</dbReference>
<keyword evidence="4" id="KW-0460">Magnesium</keyword>
<dbReference type="STRING" id="1071378.G0WDG7"/>
<dbReference type="PANTHER" id="PTHR43710">
    <property type="entry name" value="2-HYDROXYACYL-COA LYASE"/>
    <property type="match status" value="1"/>
</dbReference>
<dbReference type="Pfam" id="PF00205">
    <property type="entry name" value="TPP_enzyme_M"/>
    <property type="match status" value="1"/>
</dbReference>
<organism evidence="14 15">
    <name type="scientific">Naumovozyma dairenensis (strain ATCC 10597 / BCRC 20456 / CBS 421 / NBRC 0211 / NRRL Y-12639)</name>
    <name type="common">Saccharomyces dairenensis</name>
    <dbReference type="NCBI Taxonomy" id="1071378"/>
    <lineage>
        <taxon>Eukaryota</taxon>
        <taxon>Fungi</taxon>
        <taxon>Dikarya</taxon>
        <taxon>Ascomycota</taxon>
        <taxon>Saccharomycotina</taxon>
        <taxon>Saccharomycetes</taxon>
        <taxon>Saccharomycetales</taxon>
        <taxon>Saccharomycetaceae</taxon>
        <taxon>Naumovozyma</taxon>
    </lineage>
</organism>
<keyword evidence="6" id="KW-0456">Lyase</keyword>
<evidence type="ECO:0000256" key="10">
    <source>
        <dbReference type="RuleBase" id="RU362132"/>
    </source>
</evidence>
<sequence length="575" mass="63489">MVDLPKGDTIEITEYFIGLLKYYEIDTVFGIVGIPIVELANSMITHGIKFISCRNEQAASYAASAYGFLTGKPAVLLVVGGPGLIHALAGVYNSTSNKWPLIVIAGSNHDEIQENLGGFQDLDQVSLLKDKVKYCGRLNGSNINSVWYNAYNSAIQPPTGVSYIDFPEHLISNNVRVPNMKQNISIPRAIKSSADPLVTKEVAQLLRRNSDQNVLVIIGKGAVNYSKGLSAFIHKYQFPFLPTPMGKGIISDMDPLNVSSARSSALSKSDIVLVFGARLNWLLHFGKPPKWKSTVKFILCDNDPHAIGNNNMQSINYSLLGDIGLIINELTEELDRVENEWGRKYGVTKELRSEILKNQFKLQEKESRSNTNGALLNYHVVYRTLREMLDLKNTFLVTEGANTMDIARISFPSLKPKQRLDAGTNATMGVGLGYGIAARLSQDYMKSKPDILVIQGDSAFGFSAIEIETAVRFKLGLIIIVINNSGIYHGTEQSKKISPYSFPATKLSQKCRYDLLGIGLGAHGYLVENIKQLQTAFERSLNSARTSSETSVINVIIEPGKQRQISFGWQNKSKL</sequence>
<feature type="domain" description="Thiamine pyrophosphate enzyme N-terminal TPP-binding" evidence="13">
    <location>
        <begin position="12"/>
        <end position="127"/>
    </location>
</feature>
<evidence type="ECO:0000256" key="5">
    <source>
        <dbReference type="ARBA" id="ARBA00023052"/>
    </source>
</evidence>
<dbReference type="KEGG" id="ndi:NDAI_0G00520"/>
<dbReference type="GO" id="GO:0030976">
    <property type="term" value="F:thiamine pyrophosphate binding"/>
    <property type="evidence" value="ECO:0007669"/>
    <property type="project" value="InterPro"/>
</dbReference>
<keyword evidence="3" id="KW-0479">Metal-binding</keyword>
<dbReference type="InterPro" id="IPR011766">
    <property type="entry name" value="TPP_enzyme_TPP-bd"/>
</dbReference>
<dbReference type="GO" id="GO:0001561">
    <property type="term" value="P:fatty acid alpha-oxidation"/>
    <property type="evidence" value="ECO:0007669"/>
    <property type="project" value="TreeGrafter"/>
</dbReference>
<dbReference type="SUPFAM" id="SSF52518">
    <property type="entry name" value="Thiamin diphosphate-binding fold (THDP-binding)"/>
    <property type="match status" value="2"/>
</dbReference>
<comment type="similarity">
    <text evidence="2 10">Belongs to the TPP enzyme family.</text>
</comment>
<dbReference type="GO" id="GO:0005777">
    <property type="term" value="C:peroxisome"/>
    <property type="evidence" value="ECO:0007669"/>
    <property type="project" value="EnsemblFungi"/>
</dbReference>
<dbReference type="InterPro" id="IPR045025">
    <property type="entry name" value="HACL1-like"/>
</dbReference>
<dbReference type="PANTHER" id="PTHR43710:SF2">
    <property type="entry name" value="2-HYDROXYACYL-COA LYASE 1"/>
    <property type="match status" value="1"/>
</dbReference>
<accession>G0WDG7</accession>
<dbReference type="SUPFAM" id="SSF52467">
    <property type="entry name" value="DHS-like NAD/FAD-binding domain"/>
    <property type="match status" value="1"/>
</dbReference>
<dbReference type="HOGENOM" id="CLU_013748_3_3_1"/>
<keyword evidence="5 10" id="KW-0786">Thiamine pyrophosphate</keyword>
<dbReference type="Pfam" id="PF02776">
    <property type="entry name" value="TPP_enzyme_N"/>
    <property type="match status" value="1"/>
</dbReference>
<evidence type="ECO:0000256" key="7">
    <source>
        <dbReference type="ARBA" id="ARBA00044451"/>
    </source>
</evidence>
<dbReference type="CDD" id="cd02004">
    <property type="entry name" value="TPP_BZL_OCoD_HPCL"/>
    <property type="match status" value="1"/>
</dbReference>
<evidence type="ECO:0000313" key="14">
    <source>
        <dbReference type="EMBL" id="CCD25828.2"/>
    </source>
</evidence>
<comment type="cofactor">
    <cofactor evidence="1">
        <name>thiamine diphosphate</name>
        <dbReference type="ChEBI" id="CHEBI:58937"/>
    </cofactor>
</comment>
<dbReference type="RefSeq" id="XP_003671071.2">
    <property type="nucleotide sequence ID" value="XM_003671023.2"/>
</dbReference>
<comment type="catalytic activity">
    <reaction evidence="8">
        <text>an (R)-2-hydroxy-long-chain-fatty acyl-CoA = a long-chain fatty aldehyde + formyl-CoA</text>
        <dbReference type="Rhea" id="RHEA:67444"/>
        <dbReference type="ChEBI" id="CHEBI:17176"/>
        <dbReference type="ChEBI" id="CHEBI:57376"/>
        <dbReference type="ChEBI" id="CHEBI:170012"/>
        <dbReference type="EC" id="4.1.2.63"/>
    </reaction>
    <physiologicalReaction direction="left-to-right" evidence="8">
        <dbReference type="Rhea" id="RHEA:67445"/>
    </physiologicalReaction>
</comment>
<dbReference type="OMA" id="PGPYGCL"/>
<evidence type="ECO:0000259" key="13">
    <source>
        <dbReference type="Pfam" id="PF02776"/>
    </source>
</evidence>
<dbReference type="Pfam" id="PF02775">
    <property type="entry name" value="TPP_enzyme_C"/>
    <property type="match status" value="1"/>
</dbReference>
<evidence type="ECO:0000256" key="2">
    <source>
        <dbReference type="ARBA" id="ARBA00007812"/>
    </source>
</evidence>
<dbReference type="Gene3D" id="3.40.50.970">
    <property type="match status" value="2"/>
</dbReference>
<proteinExistence type="inferred from homology"/>
<evidence type="ECO:0000256" key="6">
    <source>
        <dbReference type="ARBA" id="ARBA00023239"/>
    </source>
</evidence>
<evidence type="ECO:0000256" key="1">
    <source>
        <dbReference type="ARBA" id="ARBA00001964"/>
    </source>
</evidence>
<dbReference type="Gene3D" id="3.40.50.1220">
    <property type="entry name" value="TPP-binding domain"/>
    <property type="match status" value="1"/>
</dbReference>
<evidence type="ECO:0000256" key="8">
    <source>
        <dbReference type="ARBA" id="ARBA00044454"/>
    </source>
</evidence>
<keyword evidence="15" id="KW-1185">Reference proteome</keyword>
<dbReference type="InterPro" id="IPR012001">
    <property type="entry name" value="Thiamin_PyroP_enz_TPP-bd_dom"/>
</dbReference>
<dbReference type="GO" id="GO:0106359">
    <property type="term" value="F:2-hydroxyacyl-CoA lyase activity"/>
    <property type="evidence" value="ECO:0007669"/>
    <property type="project" value="UniProtKB-EC"/>
</dbReference>
<evidence type="ECO:0000256" key="4">
    <source>
        <dbReference type="ARBA" id="ARBA00022842"/>
    </source>
</evidence>